<evidence type="ECO:0000256" key="1">
    <source>
        <dbReference type="SAM" id="Phobius"/>
    </source>
</evidence>
<name>A0A6C0DQM3_9ZZZZ</name>
<reference evidence="2" key="1">
    <citation type="journal article" date="2020" name="Nature">
        <title>Giant virus diversity and host interactions through global metagenomics.</title>
        <authorList>
            <person name="Schulz F."/>
            <person name="Roux S."/>
            <person name="Paez-Espino D."/>
            <person name="Jungbluth S."/>
            <person name="Walsh D.A."/>
            <person name="Denef V.J."/>
            <person name="McMahon K.D."/>
            <person name="Konstantinidis K.T."/>
            <person name="Eloe-Fadrosh E.A."/>
            <person name="Kyrpides N.C."/>
            <person name="Woyke T."/>
        </authorList>
    </citation>
    <scope>NUCLEOTIDE SEQUENCE</scope>
    <source>
        <strain evidence="2">GVMAG-M-3300023174-57</strain>
    </source>
</reference>
<keyword evidence="1" id="KW-1133">Transmembrane helix</keyword>
<protein>
    <submittedName>
        <fullName evidence="2">Uncharacterized protein</fullName>
    </submittedName>
</protein>
<dbReference type="AlphaFoldDB" id="A0A6C0DQM3"/>
<keyword evidence="1" id="KW-0472">Membrane</keyword>
<feature type="transmembrane region" description="Helical" evidence="1">
    <location>
        <begin position="6"/>
        <end position="25"/>
    </location>
</feature>
<evidence type="ECO:0000313" key="2">
    <source>
        <dbReference type="EMBL" id="QHT19218.1"/>
    </source>
</evidence>
<keyword evidence="1" id="KW-0812">Transmembrane</keyword>
<dbReference type="EMBL" id="MN739664">
    <property type="protein sequence ID" value="QHT19218.1"/>
    <property type="molecule type" value="Genomic_DNA"/>
</dbReference>
<sequence length="202" mass="22028">MLQILILVTVIAVLVFSIYSIISVVSKKRSAPIKETMYDVPYKSSLDEPSTVPVAVPARVMQPQVPESLPASLREPVADSALPASVPGQTSEELRQPEPLQERVYQQTEEAPNARDPYDQKDNMALFGSNLRHPEAIMSNAATDRFATLDTDVASGVASEVKRPTSLDEQTFSAEMAQNGGQFMNGIFAFDNTDTGTQFSAF</sequence>
<proteinExistence type="predicted"/>
<organism evidence="2">
    <name type="scientific">viral metagenome</name>
    <dbReference type="NCBI Taxonomy" id="1070528"/>
    <lineage>
        <taxon>unclassified sequences</taxon>
        <taxon>metagenomes</taxon>
        <taxon>organismal metagenomes</taxon>
    </lineage>
</organism>
<accession>A0A6C0DQM3</accession>